<feature type="domain" description="Tle cognate immunity protein 4 C-terminal" evidence="1">
    <location>
        <begin position="48"/>
        <end position="103"/>
    </location>
</feature>
<sequence>MYRRLEKLEPHHWYEHRADGHTLWLSDRNTLAQPTDPTGSLIPRPDGTHDFEWAFVGTPRDVANPSDFHAAMFIKVTDNMVGAAKKTSVSDDEAVAFWDELSRG</sequence>
<evidence type="ECO:0000313" key="3">
    <source>
        <dbReference type="Proteomes" id="UP001596086"/>
    </source>
</evidence>
<dbReference type="Proteomes" id="UP001596086">
    <property type="component" value="Unassembled WGS sequence"/>
</dbReference>
<dbReference type="RefSeq" id="WP_379777673.1">
    <property type="nucleotide sequence ID" value="NZ_JBHSMZ010000026.1"/>
</dbReference>
<keyword evidence="3" id="KW-1185">Reference proteome</keyword>
<proteinExistence type="predicted"/>
<dbReference type="Pfam" id="PF18426">
    <property type="entry name" value="Tli4_C"/>
    <property type="match status" value="1"/>
</dbReference>
<accession>A0ABW0S5J5</accession>
<name>A0ABW0S5J5_9BURK</name>
<dbReference type="EMBL" id="JBHSMZ010000026">
    <property type="protein sequence ID" value="MFC5552301.1"/>
    <property type="molecule type" value="Genomic_DNA"/>
</dbReference>
<dbReference type="InterPro" id="IPR041290">
    <property type="entry name" value="Tli4_C"/>
</dbReference>
<evidence type="ECO:0000313" key="2">
    <source>
        <dbReference type="EMBL" id="MFC5552301.1"/>
    </source>
</evidence>
<protein>
    <submittedName>
        <fullName evidence="2">T6SS immunity protein Tli4 family protein</fullName>
    </submittedName>
</protein>
<organism evidence="2 3">
    <name type="scientific">Massilia aerilata</name>
    <dbReference type="NCBI Taxonomy" id="453817"/>
    <lineage>
        <taxon>Bacteria</taxon>
        <taxon>Pseudomonadati</taxon>
        <taxon>Pseudomonadota</taxon>
        <taxon>Betaproteobacteria</taxon>
        <taxon>Burkholderiales</taxon>
        <taxon>Oxalobacteraceae</taxon>
        <taxon>Telluria group</taxon>
        <taxon>Massilia</taxon>
    </lineage>
</organism>
<comment type="caution">
    <text evidence="2">The sequence shown here is derived from an EMBL/GenBank/DDBJ whole genome shotgun (WGS) entry which is preliminary data.</text>
</comment>
<evidence type="ECO:0000259" key="1">
    <source>
        <dbReference type="Pfam" id="PF18426"/>
    </source>
</evidence>
<gene>
    <name evidence="2" type="ORF">ACFPO9_27615</name>
</gene>
<reference evidence="3" key="1">
    <citation type="journal article" date="2019" name="Int. J. Syst. Evol. Microbiol.">
        <title>The Global Catalogue of Microorganisms (GCM) 10K type strain sequencing project: providing services to taxonomists for standard genome sequencing and annotation.</title>
        <authorList>
            <consortium name="The Broad Institute Genomics Platform"/>
            <consortium name="The Broad Institute Genome Sequencing Center for Infectious Disease"/>
            <person name="Wu L."/>
            <person name="Ma J."/>
        </authorList>
    </citation>
    <scope>NUCLEOTIDE SEQUENCE [LARGE SCALE GENOMIC DNA]</scope>
    <source>
        <strain evidence="3">CGMCC 4.5798</strain>
    </source>
</reference>